<dbReference type="OrthoDB" id="1902038at2759"/>
<proteinExistence type="inferred from homology"/>
<evidence type="ECO:0000256" key="7">
    <source>
        <dbReference type="ARBA" id="ARBA00034142"/>
    </source>
</evidence>
<sequence>MANMMARLSAGVFPPRRPGQTDGDLRKELNERKAPRDSTILTRTELDIVRGMIAGKMVMSSPLQSSVRTRTAAAIERKQLMQEYDAQHRQNGEEDKTLDDIEGEQQRRLHLERAKNLIDDQFEEVRAMNQIVMEAKCLAIRNAQLLEKKRDQEEQRRLEDELDKMMVLESNKAQHMYEERERQQKEGRKKNLAVIRAQLDEREIDRIQKLEVHQQEQEAMTRHIERLREEEAAEKLRRQEAARRLMEDAALSNAEQIKLKKRQQELELAEDKRVAEYIKEKGERERRFAEKQQRIREEKEREIARVRAQQQRVQDKQAELDEIRAKRAQEAYARETQRKEKERKEHEQAVLQELAHVREQQMEERKRIKTQQHQQELEELDQIVAVQKLALEKERERRARAQQLHEENSLAVLKQIMEVEERRRRERQEHVAEGNQIMMQMRDREAAIEAIRQRKLAELEELGVPEDYSKALMKKIKVRGAM</sequence>
<evidence type="ECO:0000256" key="5">
    <source>
        <dbReference type="ARBA" id="ARBA00023273"/>
    </source>
</evidence>
<dbReference type="InterPro" id="IPR043597">
    <property type="entry name" value="TPH_dom"/>
</dbReference>
<comment type="caution">
    <text evidence="11">The sequence shown here is derived from an EMBL/GenBank/DDBJ whole genome shotgun (WGS) entry which is preliminary data.</text>
</comment>
<evidence type="ECO:0000313" key="11">
    <source>
        <dbReference type="EMBL" id="ESL11077.1"/>
    </source>
</evidence>
<accession>A0A061JCU5</accession>
<name>A0A061JCU5_TRYRA</name>
<evidence type="ECO:0000256" key="2">
    <source>
        <dbReference type="ARBA" id="ARBA00022846"/>
    </source>
</evidence>
<feature type="compositionally biased region" description="Basic and acidic residues" evidence="9">
    <location>
        <begin position="23"/>
        <end position="36"/>
    </location>
</feature>
<evidence type="ECO:0000256" key="8">
    <source>
        <dbReference type="SAM" id="Coils"/>
    </source>
</evidence>
<reference evidence="11 12" key="1">
    <citation type="submission" date="2013-07" db="EMBL/GenBank/DDBJ databases">
        <authorList>
            <person name="Stoco P.H."/>
            <person name="Wagner G."/>
            <person name="Gerber A."/>
            <person name="Zaha A."/>
            <person name="Thompson C."/>
            <person name="Bartholomeu D.C."/>
            <person name="Luckemeyer D.D."/>
            <person name="Bahia D."/>
            <person name="Loreto E."/>
            <person name="Prestes E.B."/>
            <person name="Lima F.M."/>
            <person name="Rodrigues-Luiz G."/>
            <person name="Vallejo G.A."/>
            <person name="Filho J.F."/>
            <person name="Monteiro K.M."/>
            <person name="Tyler K.M."/>
            <person name="de Almeida L.G."/>
            <person name="Ortiz M.F."/>
            <person name="Siervo M.A."/>
            <person name="de Moraes M.H."/>
            <person name="Cunha O.L."/>
            <person name="Mendonca-Neto R."/>
            <person name="Silva R."/>
            <person name="Teixeira S.M."/>
            <person name="Murta S.M."/>
            <person name="Sincero T.C."/>
            <person name="Mendes T.A."/>
            <person name="Urmenyi T.P."/>
            <person name="Silva V.G."/>
            <person name="da Rocha W.D."/>
            <person name="Andersson B."/>
            <person name="Romanha A.J."/>
            <person name="Steindel M."/>
            <person name="de Vasconcelos A.T."/>
            <person name="Grisard E.C."/>
        </authorList>
    </citation>
    <scope>NUCLEOTIDE SEQUENCE [LARGE SCALE GENOMIC DNA]</scope>
    <source>
        <strain evidence="11 12">SC58</strain>
    </source>
</reference>
<dbReference type="Proteomes" id="UP000031737">
    <property type="component" value="Unassembled WGS sequence"/>
</dbReference>
<feature type="domain" description="Trichohyalin-plectin-homology" evidence="10">
    <location>
        <begin position="119"/>
        <end position="466"/>
    </location>
</feature>
<keyword evidence="4" id="KW-0969">Cilium</keyword>
<dbReference type="PANTHER" id="PTHR15504">
    <property type="entry name" value="NASOPHARYNGEAL EPITHELIUM SPECIFIC PROTEIN 1"/>
    <property type="match status" value="1"/>
</dbReference>
<evidence type="ECO:0000256" key="4">
    <source>
        <dbReference type="ARBA" id="ARBA00023069"/>
    </source>
</evidence>
<feature type="coiled-coil region" evidence="8">
    <location>
        <begin position="210"/>
        <end position="397"/>
    </location>
</feature>
<feature type="region of interest" description="Disordered" evidence="9">
    <location>
        <begin position="1"/>
        <end position="36"/>
    </location>
</feature>
<keyword evidence="5" id="KW-0966">Cell projection</keyword>
<keyword evidence="2" id="KW-0282">Flagellum</keyword>
<dbReference type="InterPro" id="IPR033253">
    <property type="entry name" value="CFAP45"/>
</dbReference>
<dbReference type="Pfam" id="PF13868">
    <property type="entry name" value="TPH"/>
    <property type="match status" value="1"/>
</dbReference>
<evidence type="ECO:0000256" key="6">
    <source>
        <dbReference type="ARBA" id="ARBA00034116"/>
    </source>
</evidence>
<evidence type="ECO:0000256" key="9">
    <source>
        <dbReference type="SAM" id="MobiDB-lite"/>
    </source>
</evidence>
<dbReference type="GO" id="GO:0031514">
    <property type="term" value="C:motile cilium"/>
    <property type="evidence" value="ECO:0007669"/>
    <property type="project" value="UniProtKB-SubCell"/>
</dbReference>
<comment type="similarity">
    <text evidence="6">Belongs to the CFAP45 family.</text>
</comment>
<evidence type="ECO:0000256" key="3">
    <source>
        <dbReference type="ARBA" id="ARBA00023054"/>
    </source>
</evidence>
<dbReference type="AlphaFoldDB" id="A0A061JCU5"/>
<evidence type="ECO:0000313" key="12">
    <source>
        <dbReference type="Proteomes" id="UP000031737"/>
    </source>
</evidence>
<organism evidence="11 12">
    <name type="scientific">Trypanosoma rangeli SC58</name>
    <dbReference type="NCBI Taxonomy" id="429131"/>
    <lineage>
        <taxon>Eukaryota</taxon>
        <taxon>Discoba</taxon>
        <taxon>Euglenozoa</taxon>
        <taxon>Kinetoplastea</taxon>
        <taxon>Metakinetoplastina</taxon>
        <taxon>Trypanosomatida</taxon>
        <taxon>Trypanosomatidae</taxon>
        <taxon>Trypanosoma</taxon>
        <taxon>Herpetosoma</taxon>
    </lineage>
</organism>
<evidence type="ECO:0000256" key="1">
    <source>
        <dbReference type="ARBA" id="ARBA00004230"/>
    </source>
</evidence>
<dbReference type="EMBL" id="AUPL01001182">
    <property type="protein sequence ID" value="ESL11077.1"/>
    <property type="molecule type" value="Genomic_DNA"/>
</dbReference>
<evidence type="ECO:0000259" key="10">
    <source>
        <dbReference type="Pfam" id="PF13868"/>
    </source>
</evidence>
<keyword evidence="12" id="KW-1185">Reference proteome</keyword>
<dbReference type="PANTHER" id="PTHR15504:SF0">
    <property type="entry name" value="CILIA- AND FLAGELLA-ASSOCIATED PROTEIN 45"/>
    <property type="match status" value="1"/>
</dbReference>
<gene>
    <name evidence="11" type="ORF">TRSC58_01182</name>
</gene>
<comment type="subcellular location">
    <subcellularLocation>
        <location evidence="1">Cell projection</location>
        <location evidence="1">Cilium</location>
        <location evidence="1">Flagellum</location>
    </subcellularLocation>
</comment>
<protein>
    <recommendedName>
        <fullName evidence="7">Cilia- and flagella-associated protein 45</fullName>
    </recommendedName>
</protein>
<keyword evidence="3 8" id="KW-0175">Coiled coil</keyword>
<feature type="coiled-coil region" evidence="8">
    <location>
        <begin position="111"/>
        <end position="168"/>
    </location>
</feature>
<dbReference type="VEuPathDB" id="TriTrypDB:TRSC58_01182"/>